<keyword evidence="5 7" id="KW-1133">Transmembrane helix</keyword>
<gene>
    <name evidence="9" type="ORF">E6C55_29355</name>
</gene>
<dbReference type="OrthoDB" id="9810086at2"/>
<evidence type="ECO:0000256" key="4">
    <source>
        <dbReference type="ARBA" id="ARBA00022692"/>
    </source>
</evidence>
<feature type="domain" description="ABC transmembrane type-1" evidence="8">
    <location>
        <begin position="74"/>
        <end position="277"/>
    </location>
</feature>
<dbReference type="RefSeq" id="WP_136373399.1">
    <property type="nucleotide sequence ID" value="NZ_SSOB01000056.1"/>
</dbReference>
<organism evidence="9 10">
    <name type="scientific">Cohnella fermenti</name>
    <dbReference type="NCBI Taxonomy" id="2565925"/>
    <lineage>
        <taxon>Bacteria</taxon>
        <taxon>Bacillati</taxon>
        <taxon>Bacillota</taxon>
        <taxon>Bacilli</taxon>
        <taxon>Bacillales</taxon>
        <taxon>Paenibacillaceae</taxon>
        <taxon>Cohnella</taxon>
    </lineage>
</organism>
<dbReference type="CDD" id="cd06261">
    <property type="entry name" value="TM_PBP2"/>
    <property type="match status" value="1"/>
</dbReference>
<name>A0A4S4BGF4_9BACL</name>
<dbReference type="EMBL" id="SSOB01000056">
    <property type="protein sequence ID" value="THF73405.1"/>
    <property type="molecule type" value="Genomic_DNA"/>
</dbReference>
<evidence type="ECO:0000256" key="5">
    <source>
        <dbReference type="ARBA" id="ARBA00022989"/>
    </source>
</evidence>
<evidence type="ECO:0000256" key="7">
    <source>
        <dbReference type="RuleBase" id="RU363032"/>
    </source>
</evidence>
<evidence type="ECO:0000256" key="1">
    <source>
        <dbReference type="ARBA" id="ARBA00004651"/>
    </source>
</evidence>
<keyword evidence="6 7" id="KW-0472">Membrane</keyword>
<proteinExistence type="inferred from homology"/>
<reference evidence="9 10" key="1">
    <citation type="submission" date="2019-04" db="EMBL/GenBank/DDBJ databases">
        <title>Cohnella sp. nov. isolated from preserved vegetables.</title>
        <authorList>
            <person name="Lin S.-Y."/>
            <person name="Hung M.-H."/>
            <person name="Young C.-C."/>
        </authorList>
    </citation>
    <scope>NUCLEOTIDE SEQUENCE [LARGE SCALE GENOMIC DNA]</scope>
    <source>
        <strain evidence="9 10">CC-MHH1044</strain>
    </source>
</reference>
<evidence type="ECO:0000256" key="2">
    <source>
        <dbReference type="ARBA" id="ARBA00022448"/>
    </source>
</evidence>
<feature type="transmembrane region" description="Helical" evidence="7">
    <location>
        <begin position="12"/>
        <end position="34"/>
    </location>
</feature>
<evidence type="ECO:0000256" key="3">
    <source>
        <dbReference type="ARBA" id="ARBA00022475"/>
    </source>
</evidence>
<sequence>MKLGKRKYSAFDLVNALIMLVLIFIMLYPIYYMAIVSISNGSSVARGEIHFYPVRITWKAYEVIFSDAPIVSAYRNTLIYTSLGVAINLFMTSLCAYPLSRREFYGRNLFSLFIVFTMFFDGGIIPRYLVVNGLGMLDTIWAIVVPTAINVFYMVMMRTFFQALPEALHESAHMDGANDLTVFWRVVLPLSAPVMATMTLFYAVSHWNSYFPALIYLNDSHLYPIQIILRNIVIQGDVASQSTEASGVMGTLVVDQNIKYAVVLIAILPILLLYPFLQKYFVKGSMVGSLKG</sequence>
<keyword evidence="10" id="KW-1185">Reference proteome</keyword>
<feature type="transmembrane region" description="Helical" evidence="7">
    <location>
        <begin position="182"/>
        <end position="204"/>
    </location>
</feature>
<dbReference type="InterPro" id="IPR035906">
    <property type="entry name" value="MetI-like_sf"/>
</dbReference>
<evidence type="ECO:0000313" key="10">
    <source>
        <dbReference type="Proteomes" id="UP000310636"/>
    </source>
</evidence>
<feature type="transmembrane region" description="Helical" evidence="7">
    <location>
        <begin position="258"/>
        <end position="277"/>
    </location>
</feature>
<comment type="similarity">
    <text evidence="7">Belongs to the binding-protein-dependent transport system permease family.</text>
</comment>
<evidence type="ECO:0000256" key="6">
    <source>
        <dbReference type="ARBA" id="ARBA00023136"/>
    </source>
</evidence>
<keyword evidence="2 7" id="KW-0813">Transport</keyword>
<dbReference type="Pfam" id="PF00528">
    <property type="entry name" value="BPD_transp_1"/>
    <property type="match status" value="1"/>
</dbReference>
<dbReference type="PANTHER" id="PTHR43744:SF9">
    <property type="entry name" value="POLYGALACTURONAN_RHAMNOGALACTURONAN TRANSPORT SYSTEM PERMEASE PROTEIN YTCP"/>
    <property type="match status" value="1"/>
</dbReference>
<feature type="transmembrane region" description="Helical" evidence="7">
    <location>
        <begin position="140"/>
        <end position="161"/>
    </location>
</feature>
<comment type="subcellular location">
    <subcellularLocation>
        <location evidence="1 7">Cell membrane</location>
        <topology evidence="1 7">Multi-pass membrane protein</topology>
    </subcellularLocation>
</comment>
<protein>
    <submittedName>
        <fullName evidence="9">Carbohydrate ABC transporter permease</fullName>
    </submittedName>
</protein>
<dbReference type="GO" id="GO:0005886">
    <property type="term" value="C:plasma membrane"/>
    <property type="evidence" value="ECO:0007669"/>
    <property type="project" value="UniProtKB-SubCell"/>
</dbReference>
<dbReference type="InterPro" id="IPR000515">
    <property type="entry name" value="MetI-like"/>
</dbReference>
<keyword evidence="3" id="KW-1003">Cell membrane</keyword>
<accession>A0A4S4BGF4</accession>
<dbReference type="SUPFAM" id="SSF161098">
    <property type="entry name" value="MetI-like"/>
    <property type="match status" value="1"/>
</dbReference>
<dbReference type="Gene3D" id="1.10.3720.10">
    <property type="entry name" value="MetI-like"/>
    <property type="match status" value="1"/>
</dbReference>
<evidence type="ECO:0000259" key="8">
    <source>
        <dbReference type="PROSITE" id="PS50928"/>
    </source>
</evidence>
<comment type="caution">
    <text evidence="9">The sequence shown here is derived from an EMBL/GenBank/DDBJ whole genome shotgun (WGS) entry which is preliminary data.</text>
</comment>
<dbReference type="AlphaFoldDB" id="A0A4S4BGF4"/>
<keyword evidence="4 7" id="KW-0812">Transmembrane</keyword>
<feature type="transmembrane region" description="Helical" evidence="7">
    <location>
        <begin position="78"/>
        <end position="97"/>
    </location>
</feature>
<dbReference type="PANTHER" id="PTHR43744">
    <property type="entry name" value="ABC TRANSPORTER PERMEASE PROTEIN MG189-RELATED-RELATED"/>
    <property type="match status" value="1"/>
</dbReference>
<feature type="transmembrane region" description="Helical" evidence="7">
    <location>
        <begin position="109"/>
        <end position="128"/>
    </location>
</feature>
<dbReference type="Proteomes" id="UP000310636">
    <property type="component" value="Unassembled WGS sequence"/>
</dbReference>
<dbReference type="PROSITE" id="PS50928">
    <property type="entry name" value="ABC_TM1"/>
    <property type="match status" value="1"/>
</dbReference>
<dbReference type="GO" id="GO:0055085">
    <property type="term" value="P:transmembrane transport"/>
    <property type="evidence" value="ECO:0007669"/>
    <property type="project" value="InterPro"/>
</dbReference>
<evidence type="ECO:0000313" key="9">
    <source>
        <dbReference type="EMBL" id="THF73405.1"/>
    </source>
</evidence>